<dbReference type="SUPFAM" id="SSF51604">
    <property type="entry name" value="Enolase C-terminal domain-like"/>
    <property type="match status" value="1"/>
</dbReference>
<accession>A0A6N4STG8</accession>
<dbReference type="SFLD" id="SFLDF00009">
    <property type="entry name" value="o-succinylbenzoate_synthase"/>
    <property type="match status" value="1"/>
</dbReference>
<dbReference type="InterPro" id="IPR029017">
    <property type="entry name" value="Enolase-like_N"/>
</dbReference>
<reference evidence="3 4" key="1">
    <citation type="journal article" date="2007" name="Appl. Environ. Microbiol.">
        <title>Genome sequence of the cellulolytic gliding bacterium Cytophaga hutchinsonii.</title>
        <authorList>
            <person name="Xie G."/>
            <person name="Bruce D.C."/>
            <person name="Challacombe J.F."/>
            <person name="Chertkov O."/>
            <person name="Detter J.C."/>
            <person name="Gilna P."/>
            <person name="Han C.S."/>
            <person name="Lucas S."/>
            <person name="Misra M."/>
            <person name="Myers G.L."/>
            <person name="Richardson P."/>
            <person name="Tapia R."/>
            <person name="Thayer N."/>
            <person name="Thompson L.S."/>
            <person name="Brettin T.S."/>
            <person name="Henrissat B."/>
            <person name="Wilson D.B."/>
            <person name="McBride M.J."/>
        </authorList>
    </citation>
    <scope>NUCLEOTIDE SEQUENCE [LARGE SCALE GENOMIC DNA]</scope>
    <source>
        <strain evidence="4">ATCC 33406 / DSM 1761 / CIP 103989 / NBRC 15051 / NCIMB 9469 / D465</strain>
    </source>
</reference>
<keyword evidence="1" id="KW-0479">Metal-binding</keyword>
<gene>
    <name evidence="3" type="primary">clcB</name>
    <name evidence="3" type="ordered locus">CHU_2415</name>
</gene>
<dbReference type="PANTHER" id="PTHR48073">
    <property type="entry name" value="O-SUCCINYLBENZOATE SYNTHASE-RELATED"/>
    <property type="match status" value="1"/>
</dbReference>
<evidence type="ECO:0000256" key="1">
    <source>
        <dbReference type="ARBA" id="ARBA00022723"/>
    </source>
</evidence>
<dbReference type="SMART" id="SM00922">
    <property type="entry name" value="MR_MLE"/>
    <property type="match status" value="1"/>
</dbReference>
<dbReference type="CDD" id="cd03320">
    <property type="entry name" value="OSBS"/>
    <property type="match status" value="1"/>
</dbReference>
<sequence length="360" mass="41128">MEIRWKKHRLDFTFQAGTSRGVLTHKDTWYLIGEESGKEFYGECGPLKGLSIDDRPDFESRLNVVCAHLNTRSVHAWNTLGFVDSLIPELDLIGFPSIVMALETLQADYLNAYKREIFESSFYTFGSPIAINGLVWMNEPEDMYAQAIKKIEAGFSCVKFKVGAIDFEKECRIFEKIREQYPEEQVNIRVDANGAFTEQDVWQKLEKLATYGIHSIEQPIKPKQEELMRQLCKDAALEIALDEELIGMSALQEKERLLEELNPPFIILKPTLLGGFAATEEWIRAAEFRGIEWWMTSALESNIGLNAICQFTSTFPVYMPQGLGTGSLYHNNIPSPLTVENGHIFYDTTKPWDFSALKNR</sequence>
<feature type="domain" description="Mandelate racemase/muconate lactonizing enzyme C-terminal" evidence="2">
    <location>
        <begin position="140"/>
        <end position="238"/>
    </location>
</feature>
<dbReference type="Pfam" id="PF13378">
    <property type="entry name" value="MR_MLE_C"/>
    <property type="match status" value="1"/>
</dbReference>
<dbReference type="SFLD" id="SFLDG00180">
    <property type="entry name" value="muconate_cycloisomerase"/>
    <property type="match status" value="1"/>
</dbReference>
<dbReference type="Gene3D" id="3.20.20.120">
    <property type="entry name" value="Enolase-like C-terminal domain"/>
    <property type="match status" value="1"/>
</dbReference>
<evidence type="ECO:0000313" key="3">
    <source>
        <dbReference type="EMBL" id="ABG59671.1"/>
    </source>
</evidence>
<name>A0A6N4STG8_CYTH3</name>
<proteinExistence type="predicted"/>
<dbReference type="RefSeq" id="WP_011585785.1">
    <property type="nucleotide sequence ID" value="NC_008255.1"/>
</dbReference>
<dbReference type="InterPro" id="IPR036849">
    <property type="entry name" value="Enolase-like_C_sf"/>
</dbReference>
<organism evidence="3 4">
    <name type="scientific">Cytophaga hutchinsonii (strain ATCC 33406 / DSM 1761 / CIP 103989 / NBRC 15051 / NCIMB 9469 / D465)</name>
    <dbReference type="NCBI Taxonomy" id="269798"/>
    <lineage>
        <taxon>Bacteria</taxon>
        <taxon>Pseudomonadati</taxon>
        <taxon>Bacteroidota</taxon>
        <taxon>Cytophagia</taxon>
        <taxon>Cytophagales</taxon>
        <taxon>Cytophagaceae</taxon>
        <taxon>Cytophaga</taxon>
    </lineage>
</organism>
<dbReference type="GO" id="GO:0018850">
    <property type="term" value="F:chloromuconate cycloisomerase activity"/>
    <property type="evidence" value="ECO:0007669"/>
    <property type="project" value="UniProtKB-EC"/>
</dbReference>
<protein>
    <submittedName>
        <fullName evidence="3">Chloromuconate cycloisomerase</fullName>
        <ecNumber evidence="3">5.5.1.7</ecNumber>
    </submittedName>
</protein>
<dbReference type="AlphaFoldDB" id="A0A6N4STG8"/>
<dbReference type="EC" id="5.5.1.7" evidence="3"/>
<dbReference type="SFLD" id="SFLDS00001">
    <property type="entry name" value="Enolase"/>
    <property type="match status" value="1"/>
</dbReference>
<dbReference type="SUPFAM" id="SSF54826">
    <property type="entry name" value="Enolase N-terminal domain-like"/>
    <property type="match status" value="1"/>
</dbReference>
<keyword evidence="4" id="KW-1185">Reference proteome</keyword>
<dbReference type="GO" id="GO:0016854">
    <property type="term" value="F:racemase and epimerase activity"/>
    <property type="evidence" value="ECO:0007669"/>
    <property type="project" value="UniProtKB-ARBA"/>
</dbReference>
<dbReference type="GO" id="GO:0046872">
    <property type="term" value="F:metal ion binding"/>
    <property type="evidence" value="ECO:0007669"/>
    <property type="project" value="UniProtKB-KW"/>
</dbReference>
<dbReference type="KEGG" id="chu:CHU_2415"/>
<keyword evidence="3" id="KW-0413">Isomerase</keyword>
<dbReference type="Gene3D" id="3.30.390.10">
    <property type="entry name" value="Enolase-like, N-terminal domain"/>
    <property type="match status" value="1"/>
</dbReference>
<dbReference type="EMBL" id="CP000383">
    <property type="protein sequence ID" value="ABG59671.1"/>
    <property type="molecule type" value="Genomic_DNA"/>
</dbReference>
<evidence type="ECO:0000259" key="2">
    <source>
        <dbReference type="SMART" id="SM00922"/>
    </source>
</evidence>
<dbReference type="InterPro" id="IPR029065">
    <property type="entry name" value="Enolase_C-like"/>
</dbReference>
<dbReference type="PANTHER" id="PTHR48073:SF2">
    <property type="entry name" value="O-SUCCINYLBENZOATE SYNTHASE"/>
    <property type="match status" value="1"/>
</dbReference>
<evidence type="ECO:0000313" key="4">
    <source>
        <dbReference type="Proteomes" id="UP000001822"/>
    </source>
</evidence>
<dbReference type="InterPro" id="IPR013342">
    <property type="entry name" value="Mandelate_racemase_C"/>
</dbReference>
<dbReference type="Proteomes" id="UP000001822">
    <property type="component" value="Chromosome"/>
</dbReference>